<accession>A0A182RWD3</accession>
<evidence type="ECO:0000313" key="2">
    <source>
        <dbReference type="EnsemblMetazoa" id="AFUN010593-PA"/>
    </source>
</evidence>
<proteinExistence type="predicted"/>
<feature type="chain" id="PRO_5030024332" evidence="1">
    <location>
        <begin position="27"/>
        <end position="189"/>
    </location>
</feature>
<name>A0A182RWD3_ANOFN</name>
<feature type="signal peptide" evidence="1">
    <location>
        <begin position="1"/>
        <end position="26"/>
    </location>
</feature>
<dbReference type="VEuPathDB" id="VectorBase:AFUN010593"/>
<sequence>MATHWRIVLQFYALTIIVLLFPVCIAQLSQTSTDNSDPRSQSSSGFGYELLRSQLDEMHASILQLQQQAESRNECTGLNNNIATILNRLETIEQGLKASTPAPSAVTNIPPVGSEEGGLKNVFDNIMKTQLNKFQHQFNSRMGNAPVQEATPTPSIYDRVYDTCDDVPWSGVWKIRYGIQISNVNCIKF</sequence>
<dbReference type="AlphaFoldDB" id="A0A182RWD3"/>
<organism evidence="2">
    <name type="scientific">Anopheles funestus</name>
    <name type="common">African malaria mosquito</name>
    <dbReference type="NCBI Taxonomy" id="62324"/>
    <lineage>
        <taxon>Eukaryota</taxon>
        <taxon>Metazoa</taxon>
        <taxon>Ecdysozoa</taxon>
        <taxon>Arthropoda</taxon>
        <taxon>Hexapoda</taxon>
        <taxon>Insecta</taxon>
        <taxon>Pterygota</taxon>
        <taxon>Neoptera</taxon>
        <taxon>Endopterygota</taxon>
        <taxon>Diptera</taxon>
        <taxon>Nematocera</taxon>
        <taxon>Culicoidea</taxon>
        <taxon>Culicidae</taxon>
        <taxon>Anophelinae</taxon>
        <taxon>Anopheles</taxon>
    </lineage>
</organism>
<reference evidence="2" key="1">
    <citation type="submission" date="2020-05" db="UniProtKB">
        <authorList>
            <consortium name="EnsemblMetazoa"/>
        </authorList>
    </citation>
    <scope>IDENTIFICATION</scope>
    <source>
        <strain evidence="2">FUMOZ</strain>
    </source>
</reference>
<evidence type="ECO:0000256" key="1">
    <source>
        <dbReference type="SAM" id="SignalP"/>
    </source>
</evidence>
<dbReference type="EnsemblMetazoa" id="AFUN010593-RA">
    <property type="protein sequence ID" value="AFUN010593-PA"/>
    <property type="gene ID" value="AFUN010593"/>
</dbReference>
<keyword evidence="1" id="KW-0732">Signal</keyword>
<protein>
    <submittedName>
        <fullName evidence="2">Uncharacterized protein</fullName>
    </submittedName>
</protein>
<dbReference type="VEuPathDB" id="VectorBase:AFUN2_007451"/>